<accession>C6H580</accession>
<dbReference type="AlphaFoldDB" id="C6H580"/>
<reference evidence="2" key="1">
    <citation type="submission" date="2009-05" db="EMBL/GenBank/DDBJ databases">
        <title>The genome sequence of Ajellomyces capsulatus strain H143.</title>
        <authorList>
            <person name="Champion M."/>
            <person name="Cuomo C.A."/>
            <person name="Ma L.-J."/>
            <person name="Henn M.R."/>
            <person name="Sil A."/>
            <person name="Goldman B."/>
            <person name="Young S.K."/>
            <person name="Kodira C.D."/>
            <person name="Zeng Q."/>
            <person name="Koehrsen M."/>
            <person name="Alvarado L."/>
            <person name="Berlin A.M."/>
            <person name="Borenstein D."/>
            <person name="Chen Z."/>
            <person name="Engels R."/>
            <person name="Freedman E."/>
            <person name="Gellesch M."/>
            <person name="Goldberg J."/>
            <person name="Griggs A."/>
            <person name="Gujja S."/>
            <person name="Heiman D.I."/>
            <person name="Hepburn T.A."/>
            <person name="Howarth C."/>
            <person name="Jen D."/>
            <person name="Larson L."/>
            <person name="Lewis B."/>
            <person name="Mehta T."/>
            <person name="Park D."/>
            <person name="Pearson M."/>
            <person name="Roberts A."/>
            <person name="Saif S."/>
            <person name="Shea T.D."/>
            <person name="Shenoy N."/>
            <person name="Sisk P."/>
            <person name="Stolte C."/>
            <person name="Sykes S."/>
            <person name="Walk T."/>
            <person name="White J."/>
            <person name="Yandava C."/>
            <person name="Klein B."/>
            <person name="McEwen J.G."/>
            <person name="Puccia R."/>
            <person name="Goldman G.H."/>
            <person name="Felipe M.S."/>
            <person name="Nino-Vega G."/>
            <person name="San-Blas G."/>
            <person name="Taylor J.W."/>
            <person name="Mendoza L."/>
            <person name="Galagan J.E."/>
            <person name="Nusbaum C."/>
            <person name="Birren B.W."/>
        </authorList>
    </citation>
    <scope>NUCLEOTIDE SEQUENCE [LARGE SCALE GENOMIC DNA]</scope>
    <source>
        <strain evidence="2">H143</strain>
    </source>
</reference>
<protein>
    <submittedName>
        <fullName evidence="1">Uncharacterized protein</fullName>
    </submittedName>
</protein>
<proteinExistence type="predicted"/>
<name>C6H580_AJECH</name>
<dbReference type="EMBL" id="GG692419">
    <property type="protein sequence ID" value="EER44822.1"/>
    <property type="molecule type" value="Genomic_DNA"/>
</dbReference>
<evidence type="ECO:0000313" key="1">
    <source>
        <dbReference type="EMBL" id="EER44822.1"/>
    </source>
</evidence>
<dbReference type="HOGENOM" id="CLU_2249320_0_0_1"/>
<sequence length="104" mass="11913">MVTVVGKKSWSLLETTWNKLKILAYGCGQSEKVSLGKYGAPEYPFQACGRRTKREIPTDRKGLIFKSAMWPLSLSGRVDPFWPYPSWRIRLQISEQWEAAAYAV</sequence>
<evidence type="ECO:0000313" key="2">
    <source>
        <dbReference type="Proteomes" id="UP000002624"/>
    </source>
</evidence>
<organism evidence="1 2">
    <name type="scientific">Ajellomyces capsulatus (strain H143)</name>
    <name type="common">Darling's disease fungus</name>
    <name type="synonym">Histoplasma capsulatum</name>
    <dbReference type="NCBI Taxonomy" id="544712"/>
    <lineage>
        <taxon>Eukaryota</taxon>
        <taxon>Fungi</taxon>
        <taxon>Dikarya</taxon>
        <taxon>Ascomycota</taxon>
        <taxon>Pezizomycotina</taxon>
        <taxon>Eurotiomycetes</taxon>
        <taxon>Eurotiomycetidae</taxon>
        <taxon>Onygenales</taxon>
        <taxon>Ajellomycetaceae</taxon>
        <taxon>Histoplasma</taxon>
    </lineage>
</organism>
<dbReference type="VEuPathDB" id="FungiDB:HCDG_00401"/>
<gene>
    <name evidence="1" type="ORF">HCDG_00401</name>
</gene>
<dbReference type="Proteomes" id="UP000002624">
    <property type="component" value="Unassembled WGS sequence"/>
</dbReference>